<feature type="transmembrane region" description="Helical" evidence="8">
    <location>
        <begin position="154"/>
        <end position="176"/>
    </location>
</feature>
<keyword evidence="7 8" id="KW-0472">Membrane</keyword>
<keyword evidence="2" id="KW-0813">Transport</keyword>
<feature type="transmembrane region" description="Helical" evidence="8">
    <location>
        <begin position="90"/>
        <end position="111"/>
    </location>
</feature>
<keyword evidence="3" id="KW-1003">Cell membrane</keyword>
<accession>A0A556AWL7</accession>
<dbReference type="GO" id="GO:0022857">
    <property type="term" value="F:transmembrane transporter activity"/>
    <property type="evidence" value="ECO:0007669"/>
    <property type="project" value="InterPro"/>
</dbReference>
<keyword evidence="6 8" id="KW-1133">Transmembrane helix</keyword>
<keyword evidence="4" id="KW-0997">Cell inner membrane</keyword>
<keyword evidence="5 8" id="KW-0812">Transmembrane</keyword>
<feature type="transmembrane region" description="Helical" evidence="8">
    <location>
        <begin position="285"/>
        <end position="302"/>
    </location>
</feature>
<evidence type="ECO:0000256" key="3">
    <source>
        <dbReference type="ARBA" id="ARBA00022475"/>
    </source>
</evidence>
<dbReference type="OrthoDB" id="9799990at2"/>
<dbReference type="RefSeq" id="WP_143947294.1">
    <property type="nucleotide sequence ID" value="NZ_BAABMB010000001.1"/>
</dbReference>
<dbReference type="EMBL" id="VLTJ01000010">
    <property type="protein sequence ID" value="TSH97339.1"/>
    <property type="molecule type" value="Genomic_DNA"/>
</dbReference>
<evidence type="ECO:0000256" key="8">
    <source>
        <dbReference type="SAM" id="Phobius"/>
    </source>
</evidence>
<dbReference type="Pfam" id="PF02653">
    <property type="entry name" value="BPD_transp_2"/>
    <property type="match status" value="1"/>
</dbReference>
<feature type="transmembrane region" description="Helical" evidence="8">
    <location>
        <begin position="7"/>
        <end position="27"/>
    </location>
</feature>
<evidence type="ECO:0000256" key="7">
    <source>
        <dbReference type="ARBA" id="ARBA00023136"/>
    </source>
</evidence>
<protein>
    <submittedName>
        <fullName evidence="9">ABC transporter permease</fullName>
    </submittedName>
</protein>
<organism evidence="9 10">
    <name type="scientific">Verticiella sediminum</name>
    <dbReference type="NCBI Taxonomy" id="1247510"/>
    <lineage>
        <taxon>Bacteria</taxon>
        <taxon>Pseudomonadati</taxon>
        <taxon>Pseudomonadota</taxon>
        <taxon>Betaproteobacteria</taxon>
        <taxon>Burkholderiales</taxon>
        <taxon>Alcaligenaceae</taxon>
        <taxon>Verticiella</taxon>
    </lineage>
</organism>
<dbReference type="InterPro" id="IPR001851">
    <property type="entry name" value="ABC_transp_permease"/>
</dbReference>
<dbReference type="AlphaFoldDB" id="A0A556AWL7"/>
<feature type="transmembrane region" description="Helical" evidence="8">
    <location>
        <begin position="39"/>
        <end position="57"/>
    </location>
</feature>
<evidence type="ECO:0000313" key="10">
    <source>
        <dbReference type="Proteomes" id="UP000318405"/>
    </source>
</evidence>
<evidence type="ECO:0000256" key="2">
    <source>
        <dbReference type="ARBA" id="ARBA00022448"/>
    </source>
</evidence>
<keyword evidence="10" id="KW-1185">Reference proteome</keyword>
<evidence type="ECO:0000256" key="4">
    <source>
        <dbReference type="ARBA" id="ARBA00022519"/>
    </source>
</evidence>
<evidence type="ECO:0000256" key="6">
    <source>
        <dbReference type="ARBA" id="ARBA00022989"/>
    </source>
</evidence>
<gene>
    <name evidence="9" type="ORF">FOZ76_06320</name>
</gene>
<proteinExistence type="predicted"/>
<feature type="transmembrane region" description="Helical" evidence="8">
    <location>
        <begin position="207"/>
        <end position="228"/>
    </location>
</feature>
<sequence length="308" mass="31819">MNAKIKLADAMLPLIVLTIAAVATAIQPRFLSVDNLLNLSRQLVPLLIISIGQAFAIMRGGLDLSMASVLSLSGVLGVTLMPHIGVPAGVIAMVLVGCLAGLVSGFIIAWFRTTPLVVTLGMLSVTQAIALILSNGVPIHNVPATYVDAIGFNAVLGVPVMVWIALVLAVAATVILRHTVFGRYVYALGSNESAAVKSGVNVRFYTMLVYGVSGLCAGVGAVVLTAWVSSAQPVASPTLTLQSIAAVVLGGVALTGGSGGIWQVFLGVLVLSLLSNVMNMTGVSAYYQTLVVGIVIVIAVVLDRFRRT</sequence>
<reference evidence="9 10" key="1">
    <citation type="submission" date="2019-07" db="EMBL/GenBank/DDBJ databases">
        <title>Qingshengfaniella alkalisoli gen. nov., sp. nov., isolated from saline soil.</title>
        <authorList>
            <person name="Xu L."/>
            <person name="Huang X.-X."/>
            <person name="Sun J.-Q."/>
        </authorList>
    </citation>
    <scope>NUCLEOTIDE SEQUENCE [LARGE SCALE GENOMIC DNA]</scope>
    <source>
        <strain evidence="9 10">DSM 27279</strain>
    </source>
</reference>
<evidence type="ECO:0000256" key="1">
    <source>
        <dbReference type="ARBA" id="ARBA00004651"/>
    </source>
</evidence>
<dbReference type="PANTHER" id="PTHR32196">
    <property type="entry name" value="ABC TRANSPORTER PERMEASE PROTEIN YPHD-RELATED-RELATED"/>
    <property type="match status" value="1"/>
</dbReference>
<evidence type="ECO:0000313" key="9">
    <source>
        <dbReference type="EMBL" id="TSH97339.1"/>
    </source>
</evidence>
<comment type="subcellular location">
    <subcellularLocation>
        <location evidence="1">Cell membrane</location>
        <topology evidence="1">Multi-pass membrane protein</topology>
    </subcellularLocation>
</comment>
<dbReference type="GO" id="GO:0005886">
    <property type="term" value="C:plasma membrane"/>
    <property type="evidence" value="ECO:0007669"/>
    <property type="project" value="UniProtKB-SubCell"/>
</dbReference>
<comment type="caution">
    <text evidence="9">The sequence shown here is derived from an EMBL/GenBank/DDBJ whole genome shotgun (WGS) entry which is preliminary data.</text>
</comment>
<feature type="transmembrane region" description="Helical" evidence="8">
    <location>
        <begin position="261"/>
        <end position="279"/>
    </location>
</feature>
<dbReference type="PANTHER" id="PTHR32196:SF21">
    <property type="entry name" value="ABC TRANSPORTER PERMEASE PROTEIN YPHD-RELATED"/>
    <property type="match status" value="1"/>
</dbReference>
<evidence type="ECO:0000256" key="5">
    <source>
        <dbReference type="ARBA" id="ARBA00022692"/>
    </source>
</evidence>
<dbReference type="CDD" id="cd06579">
    <property type="entry name" value="TM_PBP1_transp_AraH_like"/>
    <property type="match status" value="1"/>
</dbReference>
<feature type="transmembrane region" description="Helical" evidence="8">
    <location>
        <begin position="116"/>
        <end position="134"/>
    </location>
</feature>
<name>A0A556AWL7_9BURK</name>
<dbReference type="Proteomes" id="UP000318405">
    <property type="component" value="Unassembled WGS sequence"/>
</dbReference>